<dbReference type="Proteomes" id="UP000253141">
    <property type="component" value="Unassembled WGS sequence"/>
</dbReference>
<proteinExistence type="predicted"/>
<name>A0A369I534_9BACT</name>
<dbReference type="EMBL" id="QPIW01000025">
    <property type="protein sequence ID" value="RDB03607.1"/>
    <property type="molecule type" value="Genomic_DNA"/>
</dbReference>
<sequence>MAMKPLDALTDTGVTLQNVRQGVLDNLAEENYFLFNSTSAMRKIAKGIPQNAQATTVRALGKWVRSYVESDNFKQEYRQWLKQKYPVDETYSDAVVAQREQEVGGMDAAISQQMALIQQTYAQLDPAMLQMSIKAQLSQQEAQLATLAGDERAAKARELAELKKILAATEGKPAEFKKQFIAYHSKLLKQGSDQSKSQQQKDLANAQERNVEYKKQTAILDAHSDFRPLLRQRLKNFIALCDDVDFNAQLRPAGRKQEFIQPAYQRKPAEWKFLYRLGKTPVMEARAFAQEWLTDLK</sequence>
<organism evidence="1 2">
    <name type="scientific">Runella aurantiaca</name>
    <dbReference type="NCBI Taxonomy" id="2282308"/>
    <lineage>
        <taxon>Bacteria</taxon>
        <taxon>Pseudomonadati</taxon>
        <taxon>Bacteroidota</taxon>
        <taxon>Cytophagia</taxon>
        <taxon>Cytophagales</taxon>
        <taxon>Spirosomataceae</taxon>
        <taxon>Runella</taxon>
    </lineage>
</organism>
<dbReference type="AlphaFoldDB" id="A0A369I534"/>
<comment type="caution">
    <text evidence="1">The sequence shown here is derived from an EMBL/GenBank/DDBJ whole genome shotgun (WGS) entry which is preliminary data.</text>
</comment>
<evidence type="ECO:0000313" key="2">
    <source>
        <dbReference type="Proteomes" id="UP000253141"/>
    </source>
</evidence>
<evidence type="ECO:0000313" key="1">
    <source>
        <dbReference type="EMBL" id="RDB03607.1"/>
    </source>
</evidence>
<keyword evidence="2" id="KW-1185">Reference proteome</keyword>
<gene>
    <name evidence="1" type="ORF">DVG78_23175</name>
</gene>
<reference evidence="1 2" key="1">
    <citation type="submission" date="2018-07" db="EMBL/GenBank/DDBJ databases">
        <title>Genome analysis of Runella aurantiaca.</title>
        <authorList>
            <person name="Yang X."/>
        </authorList>
    </citation>
    <scope>NUCLEOTIDE SEQUENCE [LARGE SCALE GENOMIC DNA]</scope>
    <source>
        <strain evidence="1 2">YX9</strain>
    </source>
</reference>
<accession>A0A369I534</accession>
<protein>
    <submittedName>
        <fullName evidence="1">Uncharacterized protein</fullName>
    </submittedName>
</protein>